<gene>
    <name evidence="1" type="ORF">Scinn_68970</name>
</gene>
<name>A0ABQ3NXE4_STRVG</name>
<evidence type="ECO:0000313" key="1">
    <source>
        <dbReference type="EMBL" id="GHI17434.1"/>
    </source>
</evidence>
<organism evidence="1 2">
    <name type="scientific">Streptomyces virginiae</name>
    <name type="common">Streptomyces cinnamonensis</name>
    <dbReference type="NCBI Taxonomy" id="1961"/>
    <lineage>
        <taxon>Bacteria</taxon>
        <taxon>Bacillati</taxon>
        <taxon>Actinomycetota</taxon>
        <taxon>Actinomycetes</taxon>
        <taxon>Kitasatosporales</taxon>
        <taxon>Streptomycetaceae</taxon>
        <taxon>Streptomyces</taxon>
    </lineage>
</organism>
<dbReference type="GeneID" id="86959252"/>
<accession>A0ABQ3NXE4</accession>
<proteinExistence type="predicted"/>
<dbReference type="EMBL" id="BNDV01000017">
    <property type="protein sequence ID" value="GHI17434.1"/>
    <property type="molecule type" value="Genomic_DNA"/>
</dbReference>
<protein>
    <submittedName>
        <fullName evidence="1">Uncharacterized protein</fullName>
    </submittedName>
</protein>
<keyword evidence="2" id="KW-1185">Reference proteome</keyword>
<dbReference type="InterPro" id="IPR053801">
    <property type="entry name" value="DUF6959"/>
</dbReference>
<sequence length="92" mass="10124">MELIEAELLTDPGNDTVVRLPPRRFPGVLIQGDSLSIIRSDVAEIVEACAQGDVDDAHEAATLLLANIDELLDRYESALRAHGLERPYASRR</sequence>
<reference evidence="2" key="1">
    <citation type="submission" date="2020-09" db="EMBL/GenBank/DDBJ databases">
        <title>Whole genome shotgun sequence of Streptomyces cinnamonensis NBRC 15873.</title>
        <authorList>
            <person name="Komaki H."/>
            <person name="Tamura T."/>
        </authorList>
    </citation>
    <scope>NUCLEOTIDE SEQUENCE [LARGE SCALE GENOMIC DNA]</scope>
    <source>
        <strain evidence="2">NBRC 15873</strain>
    </source>
</reference>
<dbReference type="Proteomes" id="UP000660554">
    <property type="component" value="Unassembled WGS sequence"/>
</dbReference>
<dbReference type="Pfam" id="PF22281">
    <property type="entry name" value="DUF6959"/>
    <property type="match status" value="1"/>
</dbReference>
<evidence type="ECO:0000313" key="2">
    <source>
        <dbReference type="Proteomes" id="UP000660554"/>
    </source>
</evidence>
<dbReference type="RefSeq" id="WP_053673397.1">
    <property type="nucleotide sequence ID" value="NZ_BMRU01000029.1"/>
</dbReference>
<comment type="caution">
    <text evidence="1">The sequence shown here is derived from an EMBL/GenBank/DDBJ whole genome shotgun (WGS) entry which is preliminary data.</text>
</comment>